<sequence>MTKKRHTLEIVGDILSLAVKGIRKTTLMRASNISFELLRKYTDMLASWKLIELKDNRIYLTPKGYTVLRLIKKLEELKNEEIITSRELERLLPIKITDDEVYPREMSGIEKILSTLKENGIQYKEVDGIIYVHDLEICEEEKCKGNKIFPRARRLMIGKKFSILVDSGQVKIIYNVDLSNLLWDMLKEGRLSSRTTNTI</sequence>
<dbReference type="Pfam" id="PF14947">
    <property type="entry name" value="HTH_45"/>
    <property type="match status" value="1"/>
</dbReference>
<reference evidence="2 3" key="1">
    <citation type="submission" date="2012-01" db="EMBL/GenBank/DDBJ databases">
        <title>Improved High-Quality Draft sequence of Metallosphaera yellowstonensis MK1.</title>
        <authorList>
            <consortium name="US DOE Joint Genome Institute"/>
            <person name="Lucas S."/>
            <person name="Han J."/>
            <person name="Cheng J.-F."/>
            <person name="Goodwin L."/>
            <person name="Pitluck S."/>
            <person name="Peters L."/>
            <person name="Teshima H."/>
            <person name="Detter J.C."/>
            <person name="Han C."/>
            <person name="Tapia R."/>
            <person name="Land M."/>
            <person name="Hauser L."/>
            <person name="Kyrpides N."/>
            <person name="Kozubal M."/>
            <person name="Macur R.E."/>
            <person name="Jay Z."/>
            <person name="Inskeep W."/>
            <person name="Woyke T."/>
        </authorList>
    </citation>
    <scope>NUCLEOTIDE SEQUENCE [LARGE SCALE GENOMIC DNA]</scope>
    <source>
        <strain evidence="2 3">MK1</strain>
    </source>
</reference>
<protein>
    <submittedName>
        <fullName evidence="2">Putative transcriptional regulator</fullName>
    </submittedName>
</protein>
<dbReference type="AlphaFoldDB" id="H2C5Q6"/>
<dbReference type="EMBL" id="JH597768">
    <property type="protein sequence ID" value="EHP69133.1"/>
    <property type="molecule type" value="Genomic_DNA"/>
</dbReference>
<dbReference type="HOGENOM" id="CLU_1551851_0_0_2"/>
<name>H2C5Q6_9CREN</name>
<proteinExistence type="predicted"/>
<dbReference type="RefSeq" id="WP_009072849.1">
    <property type="nucleotide sequence ID" value="NZ_JH597768.1"/>
</dbReference>
<organism evidence="2 3">
    <name type="scientific">Metallosphaera yellowstonensis MK1</name>
    <dbReference type="NCBI Taxonomy" id="671065"/>
    <lineage>
        <taxon>Archaea</taxon>
        <taxon>Thermoproteota</taxon>
        <taxon>Thermoprotei</taxon>
        <taxon>Sulfolobales</taxon>
        <taxon>Sulfolobaceae</taxon>
        <taxon>Metallosphaera</taxon>
    </lineage>
</organism>
<evidence type="ECO:0000313" key="2">
    <source>
        <dbReference type="EMBL" id="EHP69133.1"/>
    </source>
</evidence>
<keyword evidence="3" id="KW-1185">Reference proteome</keyword>
<dbReference type="Proteomes" id="UP000003980">
    <property type="component" value="Unassembled WGS sequence"/>
</dbReference>
<dbReference type="SUPFAM" id="SSF46785">
    <property type="entry name" value="Winged helix' DNA-binding domain"/>
    <property type="match status" value="1"/>
</dbReference>
<feature type="domain" description="ArnR1-like winged helix-turn-helix" evidence="1">
    <location>
        <begin position="4"/>
        <end position="78"/>
    </location>
</feature>
<dbReference type="Gene3D" id="1.10.10.10">
    <property type="entry name" value="Winged helix-like DNA-binding domain superfamily/Winged helix DNA-binding domain"/>
    <property type="match status" value="1"/>
</dbReference>
<dbReference type="InterPro" id="IPR038723">
    <property type="entry name" value="ArnR1-like_HTH"/>
</dbReference>
<dbReference type="InterPro" id="IPR036388">
    <property type="entry name" value="WH-like_DNA-bd_sf"/>
</dbReference>
<evidence type="ECO:0000313" key="3">
    <source>
        <dbReference type="Proteomes" id="UP000003980"/>
    </source>
</evidence>
<dbReference type="eggNOG" id="arCOG01055">
    <property type="taxonomic scope" value="Archaea"/>
</dbReference>
<gene>
    <name evidence="2" type="ORF">MetMK1DRAFT_00018790</name>
</gene>
<accession>H2C5Q6</accession>
<evidence type="ECO:0000259" key="1">
    <source>
        <dbReference type="Pfam" id="PF14947"/>
    </source>
</evidence>
<dbReference type="OrthoDB" id="140255at2157"/>
<dbReference type="InterPro" id="IPR036390">
    <property type="entry name" value="WH_DNA-bd_sf"/>
</dbReference>